<evidence type="ECO:0000313" key="1">
    <source>
        <dbReference type="EMBL" id="MBE9116100.1"/>
    </source>
</evidence>
<dbReference type="InterPro" id="IPR013424">
    <property type="entry name" value="Ice-binding_C"/>
</dbReference>
<accession>A0A8J7JA83</accession>
<name>A0A8J7JA83_9CYAN</name>
<protein>
    <submittedName>
        <fullName evidence="1">PEP-CTERM sorting domain-containing protein</fullName>
    </submittedName>
</protein>
<reference evidence="1" key="1">
    <citation type="submission" date="2020-10" db="EMBL/GenBank/DDBJ databases">
        <authorList>
            <person name="Castelo-Branco R."/>
            <person name="Eusebio N."/>
            <person name="Adriana R."/>
            <person name="Vieira A."/>
            <person name="Brugerolle De Fraissinette N."/>
            <person name="Rezende De Castro R."/>
            <person name="Schneider M.P."/>
            <person name="Vasconcelos V."/>
            <person name="Leao P.N."/>
        </authorList>
    </citation>
    <scope>NUCLEOTIDE SEQUENCE</scope>
    <source>
        <strain evidence="1">LEGE 07157</strain>
    </source>
</reference>
<dbReference type="Proteomes" id="UP000654482">
    <property type="component" value="Unassembled WGS sequence"/>
</dbReference>
<dbReference type="NCBIfam" id="TIGR02595">
    <property type="entry name" value="PEP_CTERM"/>
    <property type="match status" value="1"/>
</dbReference>
<gene>
    <name evidence="1" type="ORF">IQ249_09355</name>
</gene>
<dbReference type="AlphaFoldDB" id="A0A8J7JA83"/>
<comment type="caution">
    <text evidence="1">The sequence shown here is derived from an EMBL/GenBank/DDBJ whole genome shotgun (WGS) entry which is preliminary data.</text>
</comment>
<evidence type="ECO:0000313" key="2">
    <source>
        <dbReference type="Proteomes" id="UP000654482"/>
    </source>
</evidence>
<dbReference type="RefSeq" id="WP_194029191.1">
    <property type="nucleotide sequence ID" value="NZ_JADEWZ010000011.1"/>
</dbReference>
<organism evidence="1 2">
    <name type="scientific">Lusitaniella coriacea LEGE 07157</name>
    <dbReference type="NCBI Taxonomy" id="945747"/>
    <lineage>
        <taxon>Bacteria</taxon>
        <taxon>Bacillati</taxon>
        <taxon>Cyanobacteriota</taxon>
        <taxon>Cyanophyceae</taxon>
        <taxon>Spirulinales</taxon>
        <taxon>Lusitaniellaceae</taxon>
        <taxon>Lusitaniella</taxon>
    </lineage>
</organism>
<dbReference type="EMBL" id="JADEWZ010000011">
    <property type="protein sequence ID" value="MBE9116100.1"/>
    <property type="molecule type" value="Genomic_DNA"/>
</dbReference>
<keyword evidence="2" id="KW-1185">Reference proteome</keyword>
<proteinExistence type="predicted"/>
<sequence length="228" mass="24022">MFKKSFRAVLTNQSSRAIVSAGAITLGVILVNPVQAQTVLSSINTGGDDMDGMRVLVEFLDGTFEEAIWGTTGVNAGGAFGTNWDLTFSGSTTFGIPWRFNATNPLKIASLTLNGAPGNTAFDDGSFPSTPGSARGQSFSVTSGQAPDTWQYSNPIDISAGDLWGTLSMNWLDGFMGTMRFVADTDNGTIRNPVTTTDVPEPVSTIALLGIASLGIISTRKRKQDPNA</sequence>